<evidence type="ECO:0000313" key="3">
    <source>
        <dbReference type="Proteomes" id="UP000245320"/>
    </source>
</evidence>
<accession>A0A6J3QBM0</accession>
<dbReference type="AlphaFoldDB" id="A0A6J3QBM0"/>
<proteinExistence type="predicted"/>
<dbReference type="RefSeq" id="XP_033699755.1">
    <property type="nucleotide sequence ID" value="XM_033843864.1"/>
</dbReference>
<evidence type="ECO:0000256" key="1">
    <source>
        <dbReference type="SAM" id="MobiDB-lite"/>
    </source>
</evidence>
<gene>
    <name evidence="4" type="primary">RFXAP</name>
</gene>
<feature type="region of interest" description="Disordered" evidence="1">
    <location>
        <begin position="65"/>
        <end position="97"/>
    </location>
</feature>
<organism evidence="3 4">
    <name type="scientific">Tursiops truncatus</name>
    <name type="common">Atlantic bottle-nosed dolphin</name>
    <name type="synonym">Delphinus truncatus</name>
    <dbReference type="NCBI Taxonomy" id="9739"/>
    <lineage>
        <taxon>Eukaryota</taxon>
        <taxon>Metazoa</taxon>
        <taxon>Chordata</taxon>
        <taxon>Craniata</taxon>
        <taxon>Vertebrata</taxon>
        <taxon>Euteleostomi</taxon>
        <taxon>Mammalia</taxon>
        <taxon>Eutheria</taxon>
        <taxon>Laurasiatheria</taxon>
        <taxon>Artiodactyla</taxon>
        <taxon>Whippomorpha</taxon>
        <taxon>Cetacea</taxon>
        <taxon>Odontoceti</taxon>
        <taxon>Delphinidae</taxon>
        <taxon>Tursiops</taxon>
    </lineage>
</organism>
<feature type="region of interest" description="Disordered" evidence="1">
    <location>
        <begin position="157"/>
        <end position="185"/>
    </location>
</feature>
<dbReference type="Pfam" id="PF15289">
    <property type="entry name" value="RFXA_RFXANK_bdg"/>
    <property type="match status" value="1"/>
</dbReference>
<dbReference type="InterPro" id="IPR029316">
    <property type="entry name" value="RFXAP_RFXANK-bd"/>
</dbReference>
<reference evidence="4" key="1">
    <citation type="submission" date="2025-08" db="UniProtKB">
        <authorList>
            <consortium name="RefSeq"/>
        </authorList>
    </citation>
    <scope>IDENTIFICATION</scope>
    <source>
        <tissue evidence="4">Spleen</tissue>
    </source>
</reference>
<feature type="compositionally biased region" description="Acidic residues" evidence="1">
    <location>
        <begin position="238"/>
        <end position="252"/>
    </location>
</feature>
<keyword evidence="3" id="KW-1185">Reference proteome</keyword>
<dbReference type="GO" id="GO:0006357">
    <property type="term" value="P:regulation of transcription by RNA polymerase II"/>
    <property type="evidence" value="ECO:0007669"/>
    <property type="project" value="TreeGrafter"/>
</dbReference>
<feature type="compositionally biased region" description="Polar residues" evidence="1">
    <location>
        <begin position="295"/>
        <end position="304"/>
    </location>
</feature>
<dbReference type="CTD" id="5994"/>
<protein>
    <submittedName>
        <fullName evidence="4">Regulatory factor X-associated protein</fullName>
    </submittedName>
</protein>
<feature type="region of interest" description="Disordered" evidence="1">
    <location>
        <begin position="238"/>
        <end position="304"/>
    </location>
</feature>
<feature type="domain" description="Regulatory factor X-associated protein RFXANK-binding" evidence="2">
    <location>
        <begin position="298"/>
        <end position="425"/>
    </location>
</feature>
<dbReference type="InParanoid" id="A0A6J3QBM0"/>
<dbReference type="FunCoup" id="A0A6J3QBM0">
    <property type="interactions" value="1011"/>
</dbReference>
<name>A0A6J3QBM0_TURTR</name>
<feature type="compositionally biased region" description="Low complexity" evidence="1">
    <location>
        <begin position="157"/>
        <end position="178"/>
    </location>
</feature>
<dbReference type="OrthoDB" id="9685669at2759"/>
<dbReference type="InterPro" id="IPR038308">
    <property type="entry name" value="RFXAP_C_sf"/>
</dbReference>
<dbReference type="PANTHER" id="PTHR15110">
    <property type="entry name" value="REGULATORY FACTOR X-ASSOCIATED PROTEIN"/>
    <property type="match status" value="1"/>
</dbReference>
<feature type="compositionally biased region" description="Gly residues" evidence="1">
    <location>
        <begin position="277"/>
        <end position="294"/>
    </location>
</feature>
<evidence type="ECO:0000259" key="2">
    <source>
        <dbReference type="Pfam" id="PF15289"/>
    </source>
</evidence>
<dbReference type="GO" id="GO:0005634">
    <property type="term" value="C:nucleus"/>
    <property type="evidence" value="ECO:0007669"/>
    <property type="project" value="TreeGrafter"/>
</dbReference>
<sequence>MCSALDNNTCCRYGTLLERIQMSTNCKEVAHVIDQECSSDMNVGGDSVYIKDKSSVGSRQKRCPAQHLSTSSAFSKPAGAGGDRAAQHLPPESTAHAHAGCSRAGAVGAPLLSQPLFLSRVPGRWFAKCSWARQVLKGWGRGPPPGLSSTEVQAVAEGAGPGAASGALRPGAPAPASGQARAPTPVPAAASQFTLLVMRPCGGPDEAAAEGVLRQAPALGGSAGAGKPVRYLCEVAGDGEEEAGEDETDLLDTSDPPGGGESTASLEDLEDEETHSGGEGGSGGARRRGSGGGSMSKTCTYEGCSETTSQVAKQRKPWMCKKHRNKMYKDKYKKKKSDQALNCGGAAQAGSAGNVKLEESADNILSIVKQRTGSFGDRPARPTLLEQVLNQKRLSLLRSPEVVQFLQKQQQLLNQQVLEQRQQQFPGTSV</sequence>
<dbReference type="PANTHER" id="PTHR15110:SF2">
    <property type="entry name" value="REGULATORY FACTOR X-ASSOCIATED PROTEIN"/>
    <property type="match status" value="1"/>
</dbReference>
<evidence type="ECO:0000313" key="4">
    <source>
        <dbReference type="RefSeq" id="XP_033699755.1"/>
    </source>
</evidence>
<dbReference type="Gene3D" id="6.10.290.30">
    <property type="entry name" value="Regulatory factor X-associated C-terminal binding domain"/>
    <property type="match status" value="1"/>
</dbReference>
<dbReference type="Proteomes" id="UP000245320">
    <property type="component" value="Chromosome 18"/>
</dbReference>